<proteinExistence type="predicted"/>
<keyword evidence="2" id="KW-0808">Transferase</keyword>
<dbReference type="EMBL" id="NFHB01000009">
    <property type="protein sequence ID" value="OUN02238.1"/>
    <property type="molecule type" value="Genomic_DNA"/>
</dbReference>
<evidence type="ECO:0000259" key="1">
    <source>
        <dbReference type="Pfam" id="PF01507"/>
    </source>
</evidence>
<name>A0A1Y3QVD5_9BACT</name>
<evidence type="ECO:0000313" key="3">
    <source>
        <dbReference type="Proteomes" id="UP000195772"/>
    </source>
</evidence>
<dbReference type="InterPro" id="IPR014729">
    <property type="entry name" value="Rossmann-like_a/b/a_fold"/>
</dbReference>
<accession>A0A1Y3QVD5</accession>
<dbReference type="Proteomes" id="UP000195772">
    <property type="component" value="Unassembled WGS sequence"/>
</dbReference>
<dbReference type="SUPFAM" id="SSF52402">
    <property type="entry name" value="Adenine nucleotide alpha hydrolases-like"/>
    <property type="match status" value="1"/>
</dbReference>
<organism evidence="2 3">
    <name type="scientific">Alistipes onderdonkii</name>
    <dbReference type="NCBI Taxonomy" id="328813"/>
    <lineage>
        <taxon>Bacteria</taxon>
        <taxon>Pseudomonadati</taxon>
        <taxon>Bacteroidota</taxon>
        <taxon>Bacteroidia</taxon>
        <taxon>Bacteroidales</taxon>
        <taxon>Rikenellaceae</taxon>
        <taxon>Alistipes</taxon>
    </lineage>
</organism>
<dbReference type="eggNOG" id="COG3969">
    <property type="taxonomic scope" value="Bacteria"/>
</dbReference>
<dbReference type="GO" id="GO:0071453">
    <property type="term" value="P:cellular response to oxygen levels"/>
    <property type="evidence" value="ECO:0007669"/>
    <property type="project" value="TreeGrafter"/>
</dbReference>
<comment type="caution">
    <text evidence="2">The sequence shown here is derived from an EMBL/GenBank/DDBJ whole genome shotgun (WGS) entry which is preliminary data.</text>
</comment>
<gene>
    <name evidence="2" type="ORF">B5G41_12820</name>
</gene>
<protein>
    <submittedName>
        <fullName evidence="2">Phosphoadenosine phosphosulfate sulfurtransferase</fullName>
    </submittedName>
</protein>
<sequence length="438" mass="51711">MNVYERTQQRLKTVFDLFDNVYVSFSGGKDSGVLLNLCIDYIRRHHLKRRIGVFHMDYEIQYRDTVDYVNRTLAANADILDVYRVCVPFKVLTCTSMFQQYWRPWEESKRELWVREMPAGCLTHRDFPFFRDDMWDYEFQNCFAEWLHARNRAARTCCLIGIRTQESFNRWRTIYSDRNHHRFSGKRWIRQWVGGGICNAYPLYDWLTTDIWTANGRFGWPYNRIYDLFYMAGVPLESQRVASPFISQAISSLHLYKAIDPDTWGRMIGRVNGANFAALYGRTAAAGWQSVKLPKGMTWEGYMHFLLSTLPERTRSNYLEKLSVSIRFWREKGGCLPDETIAKLQRAGIRIEIGGKSAYRTDKRPVRMEYLDDIDLPEFSRLPTFKRICICILKNDHACKYMGFSPNKSETQRRNKIMEKYESLLQPSDKSNVPEPCL</sequence>
<dbReference type="CDD" id="cd23947">
    <property type="entry name" value="PAPS_reductase-like_YbdN"/>
    <property type="match status" value="1"/>
</dbReference>
<dbReference type="PANTHER" id="PTHR30083">
    <property type="entry name" value="TRANSCRIPTIONAL REGULATOR-RELATED"/>
    <property type="match status" value="1"/>
</dbReference>
<dbReference type="AlphaFoldDB" id="A0A1Y3QVD5"/>
<evidence type="ECO:0000313" key="2">
    <source>
        <dbReference type="EMBL" id="OUN02238.1"/>
    </source>
</evidence>
<dbReference type="InterPro" id="IPR002500">
    <property type="entry name" value="PAPS_reduct_dom"/>
</dbReference>
<feature type="domain" description="Phosphoadenosine phosphosulphate reductase" evidence="1">
    <location>
        <begin position="21"/>
        <end position="229"/>
    </location>
</feature>
<dbReference type="InterPro" id="IPR021845">
    <property type="entry name" value="DUF3440"/>
</dbReference>
<dbReference type="Gene3D" id="3.40.50.620">
    <property type="entry name" value="HUPs"/>
    <property type="match status" value="1"/>
</dbReference>
<dbReference type="FunFam" id="3.40.50.620:FF:000163">
    <property type="entry name" value="Predicted phosphoadenosine phosphosulfate reductase"/>
    <property type="match status" value="1"/>
</dbReference>
<dbReference type="GO" id="GO:0016740">
    <property type="term" value="F:transferase activity"/>
    <property type="evidence" value="ECO:0007669"/>
    <property type="project" value="UniProtKB-KW"/>
</dbReference>
<dbReference type="OrthoDB" id="9774475at2"/>
<reference evidence="3" key="1">
    <citation type="submission" date="2017-04" db="EMBL/GenBank/DDBJ databases">
        <title>Function of individual gut microbiota members based on whole genome sequencing of pure cultures obtained from chicken caecum.</title>
        <authorList>
            <person name="Medvecky M."/>
            <person name="Cejkova D."/>
            <person name="Polansky O."/>
            <person name="Karasova D."/>
            <person name="Kubasova T."/>
            <person name="Cizek A."/>
            <person name="Rychlik I."/>
        </authorList>
    </citation>
    <scope>NUCLEOTIDE SEQUENCE [LARGE SCALE GENOMIC DNA]</scope>
    <source>
        <strain evidence="3">An90</strain>
    </source>
</reference>
<dbReference type="Pfam" id="PF01507">
    <property type="entry name" value="PAPS_reduct"/>
    <property type="match status" value="1"/>
</dbReference>
<dbReference type="PANTHER" id="PTHR30083:SF0">
    <property type="entry name" value="3'-PHOSPHOADENOSINE 5'-PHOSPHOSULFATE SULFOTRANSFERASE (PAPS REDUCTASE)_FAD SYNTHETASE"/>
    <property type="match status" value="1"/>
</dbReference>
<dbReference type="RefSeq" id="WP_032134335.1">
    <property type="nucleotide sequence ID" value="NZ_AP031440.1"/>
</dbReference>
<dbReference type="Pfam" id="PF11922">
    <property type="entry name" value="DUF3440"/>
    <property type="match status" value="1"/>
</dbReference>